<dbReference type="GO" id="GO:0003824">
    <property type="term" value="F:catalytic activity"/>
    <property type="evidence" value="ECO:0007669"/>
    <property type="project" value="InterPro"/>
</dbReference>
<dbReference type="PANTHER" id="PTHR10185:SF17">
    <property type="entry name" value="GM01519P-RELATED"/>
    <property type="match status" value="1"/>
</dbReference>
<dbReference type="InterPro" id="IPR001736">
    <property type="entry name" value="PLipase_D/transphosphatidylase"/>
</dbReference>
<dbReference type="RefSeq" id="WP_306206550.1">
    <property type="nucleotide sequence ID" value="NZ_CP132353.1"/>
</dbReference>
<dbReference type="PROSITE" id="PS50035">
    <property type="entry name" value="PLD"/>
    <property type="match status" value="2"/>
</dbReference>
<reference evidence="2 3" key="1">
    <citation type="submission" date="2023-07" db="EMBL/GenBank/DDBJ databases">
        <title>Pathogenic bacteria of pear tree diseases.</title>
        <authorList>
            <person name="Zhang Z."/>
            <person name="He L."/>
            <person name="Huang R."/>
        </authorList>
    </citation>
    <scope>NUCLEOTIDE SEQUENCE [LARGE SCALE GENOMIC DNA]</scope>
    <source>
        <strain evidence="2 3">DE2</strain>
    </source>
</reference>
<evidence type="ECO:0000259" key="1">
    <source>
        <dbReference type="PROSITE" id="PS50035"/>
    </source>
</evidence>
<dbReference type="EMBL" id="CP132353">
    <property type="protein sequence ID" value="WLS77540.1"/>
    <property type="molecule type" value="Genomic_DNA"/>
</dbReference>
<dbReference type="SUPFAM" id="SSF56024">
    <property type="entry name" value="Phospholipase D/nuclease"/>
    <property type="match status" value="2"/>
</dbReference>
<accession>A0AA50HP12</accession>
<dbReference type="GO" id="GO:0006793">
    <property type="term" value="P:phosphorus metabolic process"/>
    <property type="evidence" value="ECO:0007669"/>
    <property type="project" value="UniProtKB-ARBA"/>
</dbReference>
<feature type="domain" description="PLD phosphodiesterase" evidence="1">
    <location>
        <begin position="119"/>
        <end position="146"/>
    </location>
</feature>
<keyword evidence="3" id="KW-1185">Reference proteome</keyword>
<dbReference type="PANTHER" id="PTHR10185">
    <property type="entry name" value="PHOSPHOLIPASE D - RELATED"/>
    <property type="match status" value="1"/>
</dbReference>
<name>A0AA50HP12_9GAMM</name>
<evidence type="ECO:0000313" key="2">
    <source>
        <dbReference type="EMBL" id="WLS77540.1"/>
    </source>
</evidence>
<dbReference type="SMART" id="SM00155">
    <property type="entry name" value="PLDc"/>
    <property type="match status" value="2"/>
</dbReference>
<proteinExistence type="predicted"/>
<dbReference type="InterPro" id="IPR050874">
    <property type="entry name" value="Diverse_PLD-related"/>
</dbReference>
<feature type="domain" description="PLD phosphodiesterase" evidence="1">
    <location>
        <begin position="315"/>
        <end position="342"/>
    </location>
</feature>
<dbReference type="Pfam" id="PF13091">
    <property type="entry name" value="PLDc_2"/>
    <property type="match status" value="2"/>
</dbReference>
<dbReference type="AlphaFoldDB" id="A0AA50HP12"/>
<dbReference type="KEGG" id="epi:Q3V30_13735"/>
<evidence type="ECO:0000313" key="3">
    <source>
        <dbReference type="Proteomes" id="UP001228139"/>
    </source>
</evidence>
<dbReference type="Proteomes" id="UP001228139">
    <property type="component" value="Chromosome"/>
</dbReference>
<gene>
    <name evidence="2" type="ORF">Q3V30_13735</name>
</gene>
<dbReference type="InterPro" id="IPR025202">
    <property type="entry name" value="PLD-like_dom"/>
</dbReference>
<organism evidence="2 3">
    <name type="scientific">Erwinia pyri</name>
    <dbReference type="NCBI Taxonomy" id="3062598"/>
    <lineage>
        <taxon>Bacteria</taxon>
        <taxon>Pseudomonadati</taxon>
        <taxon>Pseudomonadota</taxon>
        <taxon>Gammaproteobacteria</taxon>
        <taxon>Enterobacterales</taxon>
        <taxon>Erwiniaceae</taxon>
        <taxon>Erwinia</taxon>
    </lineage>
</organism>
<dbReference type="Gene3D" id="3.30.870.10">
    <property type="entry name" value="Endonuclease Chain A"/>
    <property type="match status" value="2"/>
</dbReference>
<protein>
    <submittedName>
        <fullName evidence="2">Phospholipase D-like domain-containing protein</fullName>
    </submittedName>
</protein>
<dbReference type="CDD" id="cd09107">
    <property type="entry name" value="PLDc_vPLD3_4_5_like_2"/>
    <property type="match status" value="1"/>
</dbReference>
<sequence length="389" mass="42784">MVCLGNSVHAAAPLWELVFNAPAETSLGASDLRPAEAVWQSLFDHAREQIDIAAFYVSGNNGSRLNQTLDHLRKAGERGVKIRVLMEEKGIGMSTPETLAMLKAIPNLTFRLMPFGQLTGGIQHAKYLLVDRKQAWVGSQNMDWRSLEHIHETGLLISQTKVVEQAQSLFDHDWQLQSRLAAGEAVKADNFVSPPFTDRPGIQLVASPRAWNPSGIVDSELALTSLLGAAKRQVNIMVMDYTPLAYGQGPVRQYYPVIDNAVRTAAAHGAQVNLMVADWNLHPPALSYLKSLALLPNISVRYVHIPEASSGPIPYARVLHSKVMTLDGTHSWVGTSNWSGGYLDNSRNLEVVVNDISLTGRLDNLFNQQWQSDYAHELNPETQPLGSGP</sequence>